<dbReference type="GO" id="GO:0070773">
    <property type="term" value="F:protein-N-terminal glutamine amidohydrolase activity"/>
    <property type="evidence" value="ECO:0007669"/>
    <property type="project" value="InterPro"/>
</dbReference>
<feature type="domain" description="CN hydrolase" evidence="1">
    <location>
        <begin position="65"/>
        <end position="338"/>
    </location>
</feature>
<dbReference type="SUPFAM" id="SSF56317">
    <property type="entry name" value="Carbon-nitrogen hydrolase"/>
    <property type="match status" value="1"/>
</dbReference>
<dbReference type="OrthoDB" id="201515at2759"/>
<dbReference type="PROSITE" id="PS50263">
    <property type="entry name" value="CN_HYDROLASE"/>
    <property type="match status" value="1"/>
</dbReference>
<dbReference type="InterPro" id="IPR036526">
    <property type="entry name" value="C-N_Hydrolase_sf"/>
</dbReference>
<accession>A0A2R5GGH5</accession>
<dbReference type="PANTHER" id="PTHR11750">
    <property type="entry name" value="PROTEIN N-TERMINAL AMIDASE"/>
    <property type="match status" value="1"/>
</dbReference>
<dbReference type="InterPro" id="IPR003010">
    <property type="entry name" value="C-N_Hydrolase"/>
</dbReference>
<dbReference type="Gene3D" id="3.60.110.10">
    <property type="entry name" value="Carbon-nitrogen hydrolase"/>
    <property type="match status" value="1"/>
</dbReference>
<dbReference type="AlphaFoldDB" id="A0A2R5GGH5"/>
<evidence type="ECO:0000313" key="3">
    <source>
        <dbReference type="Proteomes" id="UP000241890"/>
    </source>
</evidence>
<gene>
    <name evidence="2" type="ORF">FCC1311_031772</name>
</gene>
<dbReference type="GO" id="GO:0030163">
    <property type="term" value="P:protein catabolic process"/>
    <property type="evidence" value="ECO:0007669"/>
    <property type="project" value="TreeGrafter"/>
</dbReference>
<evidence type="ECO:0000259" key="1">
    <source>
        <dbReference type="PROSITE" id="PS50263"/>
    </source>
</evidence>
<dbReference type="Pfam" id="PF00795">
    <property type="entry name" value="CN_hydrolase"/>
    <property type="match status" value="1"/>
</dbReference>
<dbReference type="Proteomes" id="UP000241890">
    <property type="component" value="Unassembled WGS sequence"/>
</dbReference>
<organism evidence="2 3">
    <name type="scientific">Hondaea fermentalgiana</name>
    <dbReference type="NCBI Taxonomy" id="2315210"/>
    <lineage>
        <taxon>Eukaryota</taxon>
        <taxon>Sar</taxon>
        <taxon>Stramenopiles</taxon>
        <taxon>Bigyra</taxon>
        <taxon>Labyrinthulomycetes</taxon>
        <taxon>Thraustochytrida</taxon>
        <taxon>Thraustochytriidae</taxon>
        <taxon>Hondaea</taxon>
    </lineage>
</organism>
<protein>
    <submittedName>
        <fullName evidence="2">Protein N-terminal amidase</fullName>
    </submittedName>
</protein>
<proteinExistence type="predicted"/>
<keyword evidence="3" id="KW-1185">Reference proteome</keyword>
<dbReference type="InParanoid" id="A0A2R5GGH5"/>
<comment type="caution">
    <text evidence="2">The sequence shown here is derived from an EMBL/GenBank/DDBJ whole genome shotgun (WGS) entry which is preliminary data.</text>
</comment>
<sequence length="341" mass="35571">MGDPDPSDTAATPPAPAAATAAAAAAAAAAPAAAASATASTAANLVASEAGIVAPPAPPKKVATAILAALQLGPVHGDIKASMAKADAILSEWAQQQQGSEQAKMDLLVLPEMAFTGYQFRAKDQVAALAEVAGQGPTFDWCCRVAAAYGCGVCVGFPRRDEVSGNLFNSVMLVSPAGALHAVYDKHFLYGFKSVDCDWLAGGTKVGLGICMDINPWEFKSKWQAYEFAHFHKAQASRIVAFASAWCNRHPDDIDAPAPNGPDTINYWFARLSPLLGHDTVFIAADRVGKEPASLFREDAQGDVTFCGSSCIIDFHRPALLGALDTAEEGIVASEVKLLSP</sequence>
<evidence type="ECO:0000313" key="2">
    <source>
        <dbReference type="EMBL" id="GBG26954.1"/>
    </source>
</evidence>
<dbReference type="EMBL" id="BEYU01000026">
    <property type="protein sequence ID" value="GBG26954.1"/>
    <property type="molecule type" value="Genomic_DNA"/>
</dbReference>
<dbReference type="InterPro" id="IPR039703">
    <property type="entry name" value="Nta1"/>
</dbReference>
<dbReference type="PANTHER" id="PTHR11750:SF26">
    <property type="entry name" value="PROTEIN N-TERMINAL AMIDASE"/>
    <property type="match status" value="1"/>
</dbReference>
<name>A0A2R5GGH5_9STRA</name>
<dbReference type="GO" id="GO:0008418">
    <property type="term" value="F:protein-N-terminal asparagine amidohydrolase activity"/>
    <property type="evidence" value="ECO:0007669"/>
    <property type="project" value="InterPro"/>
</dbReference>
<reference evidence="2 3" key="1">
    <citation type="submission" date="2017-12" db="EMBL/GenBank/DDBJ databases">
        <title>Sequencing, de novo assembly and annotation of complete genome of a new Thraustochytrid species, strain FCC1311.</title>
        <authorList>
            <person name="Sedici K."/>
            <person name="Godart F."/>
            <person name="Aiese Cigliano R."/>
            <person name="Sanseverino W."/>
            <person name="Barakat M."/>
            <person name="Ortet P."/>
            <person name="Marechal E."/>
            <person name="Cagnac O."/>
            <person name="Amato A."/>
        </authorList>
    </citation>
    <scope>NUCLEOTIDE SEQUENCE [LARGE SCALE GENOMIC DNA]</scope>
</reference>